<dbReference type="STRING" id="392015.SAMN05421543_11573"/>
<accession>A0A1I7KEG6</accession>
<dbReference type="Proteomes" id="UP000183508">
    <property type="component" value="Unassembled WGS sequence"/>
</dbReference>
<gene>
    <name evidence="1" type="ORF">SAMN05421543_11573</name>
</gene>
<dbReference type="EMBL" id="FPBV01000015">
    <property type="protein sequence ID" value="SFU95795.1"/>
    <property type="molecule type" value="Genomic_DNA"/>
</dbReference>
<protein>
    <submittedName>
        <fullName evidence="1">Uncharacterized protein</fullName>
    </submittedName>
</protein>
<name>A0A1I7KEG6_9BACL</name>
<dbReference type="OrthoDB" id="2375610at2"/>
<sequence>MERHITLHWDQFVATIQELPQPSPEYANLIQAAEEFLRRMIDEDLAAEYILNLTDETLAVAWEILHHDDYGDPLRDMAQMRLDDTVWDELLSECTRLPSVPDPSVGEEFI</sequence>
<dbReference type="AlphaFoldDB" id="A0A1I7KEG6"/>
<evidence type="ECO:0000313" key="1">
    <source>
        <dbReference type="EMBL" id="SFU95795.1"/>
    </source>
</evidence>
<evidence type="ECO:0000313" key="2">
    <source>
        <dbReference type="Proteomes" id="UP000183508"/>
    </source>
</evidence>
<reference evidence="2" key="1">
    <citation type="submission" date="2016-10" db="EMBL/GenBank/DDBJ databases">
        <authorList>
            <person name="Varghese N."/>
        </authorList>
    </citation>
    <scope>NUCLEOTIDE SEQUENCE [LARGE SCALE GENOMIC DNA]</scope>
    <source>
        <strain evidence="2">DSM 17980</strain>
    </source>
</reference>
<keyword evidence="2" id="KW-1185">Reference proteome</keyword>
<dbReference type="RefSeq" id="WP_029423400.1">
    <property type="nucleotide sequence ID" value="NZ_FPBV01000015.1"/>
</dbReference>
<proteinExistence type="predicted"/>
<organism evidence="1 2">
    <name type="scientific">Alicyclobacillus macrosporangiidus</name>
    <dbReference type="NCBI Taxonomy" id="392015"/>
    <lineage>
        <taxon>Bacteria</taxon>
        <taxon>Bacillati</taxon>
        <taxon>Bacillota</taxon>
        <taxon>Bacilli</taxon>
        <taxon>Bacillales</taxon>
        <taxon>Alicyclobacillaceae</taxon>
        <taxon>Alicyclobacillus</taxon>
    </lineage>
</organism>